<dbReference type="EMBL" id="JACXZA010000003">
    <property type="protein sequence ID" value="MBD3919665.1"/>
    <property type="molecule type" value="Genomic_DNA"/>
</dbReference>
<organism evidence="2 3">
    <name type="scientific">Paenibacillus terricola</name>
    <dbReference type="NCBI Taxonomy" id="2763503"/>
    <lineage>
        <taxon>Bacteria</taxon>
        <taxon>Bacillati</taxon>
        <taxon>Bacillota</taxon>
        <taxon>Bacilli</taxon>
        <taxon>Bacillales</taxon>
        <taxon>Paenibacillaceae</taxon>
        <taxon>Paenibacillus</taxon>
    </lineage>
</organism>
<reference evidence="2 3" key="1">
    <citation type="submission" date="2020-09" db="EMBL/GenBank/DDBJ databases">
        <title>Paenibacillus sp. strain PR3 16S rRNA gene Genome sequencing and assembly.</title>
        <authorList>
            <person name="Kim J."/>
        </authorList>
    </citation>
    <scope>NUCLEOTIDE SEQUENCE [LARGE SCALE GENOMIC DNA]</scope>
    <source>
        <strain evidence="2 3">PR3</strain>
    </source>
</reference>
<gene>
    <name evidence="2" type="ORF">H8B09_12950</name>
</gene>
<dbReference type="Proteomes" id="UP000609346">
    <property type="component" value="Unassembled WGS sequence"/>
</dbReference>
<keyword evidence="3" id="KW-1185">Reference proteome</keyword>
<proteinExistence type="predicted"/>
<feature type="region of interest" description="Disordered" evidence="1">
    <location>
        <begin position="167"/>
        <end position="187"/>
    </location>
</feature>
<dbReference type="RefSeq" id="WP_191203964.1">
    <property type="nucleotide sequence ID" value="NZ_JACXZA010000003.1"/>
</dbReference>
<evidence type="ECO:0000256" key="1">
    <source>
        <dbReference type="SAM" id="MobiDB-lite"/>
    </source>
</evidence>
<comment type="caution">
    <text evidence="2">The sequence shown here is derived from an EMBL/GenBank/DDBJ whole genome shotgun (WGS) entry which is preliminary data.</text>
</comment>
<accession>A0ABR8MXN2</accession>
<evidence type="ECO:0008006" key="4">
    <source>
        <dbReference type="Google" id="ProtNLM"/>
    </source>
</evidence>
<evidence type="ECO:0000313" key="3">
    <source>
        <dbReference type="Proteomes" id="UP000609346"/>
    </source>
</evidence>
<feature type="compositionally biased region" description="Basic and acidic residues" evidence="1">
    <location>
        <begin position="169"/>
        <end position="178"/>
    </location>
</feature>
<name>A0ABR8MXN2_9BACL</name>
<sequence length="204" mass="21758">MRTSSKGIRIGMGMVVVIVGAVGAAWAFQSSLSQDTAHQEPTNLTSYATNESKQTYGSAETANFDELLPDLIHVGFVDGTAGYVRKQDYLNELGGDVPLYEADGKTIIGSFHISAKNVRYAINDNGQTYGSSADAASPDMEPDLISATGVDGTNGYVFKTDLDGVMPKSPKEALEQQKNRPAAGRDIPLYDQEGTTVIGTFHIS</sequence>
<evidence type="ECO:0000313" key="2">
    <source>
        <dbReference type="EMBL" id="MBD3919665.1"/>
    </source>
</evidence>
<protein>
    <recommendedName>
        <fullName evidence="4">Secreted protein</fullName>
    </recommendedName>
</protein>